<evidence type="ECO:0000313" key="2">
    <source>
        <dbReference type="EMBL" id="CAE8681926.1"/>
    </source>
</evidence>
<reference evidence="2" key="1">
    <citation type="submission" date="2021-02" db="EMBL/GenBank/DDBJ databases">
        <authorList>
            <person name="Dougan E. K."/>
            <person name="Rhodes N."/>
            <person name="Thang M."/>
            <person name="Chan C."/>
        </authorList>
    </citation>
    <scope>NUCLEOTIDE SEQUENCE</scope>
</reference>
<dbReference type="EMBL" id="CAJNNW010026010">
    <property type="protein sequence ID" value="CAE8681926.1"/>
    <property type="molecule type" value="Genomic_DNA"/>
</dbReference>
<organism evidence="2 3">
    <name type="scientific">Polarella glacialis</name>
    <name type="common">Dinoflagellate</name>
    <dbReference type="NCBI Taxonomy" id="89957"/>
    <lineage>
        <taxon>Eukaryota</taxon>
        <taxon>Sar</taxon>
        <taxon>Alveolata</taxon>
        <taxon>Dinophyceae</taxon>
        <taxon>Suessiales</taxon>
        <taxon>Suessiaceae</taxon>
        <taxon>Polarella</taxon>
    </lineage>
</organism>
<dbReference type="Proteomes" id="UP000654075">
    <property type="component" value="Unassembled WGS sequence"/>
</dbReference>
<accession>A0A813JRU3</accession>
<evidence type="ECO:0000313" key="4">
    <source>
        <dbReference type="Proteomes" id="UP000654075"/>
    </source>
</evidence>
<evidence type="ECO:0000313" key="1">
    <source>
        <dbReference type="EMBL" id="CAE8599366.1"/>
    </source>
</evidence>
<name>A0A813JRU3_POLGL</name>
<sequence>MLSLATVTNVQVLQTSMPEQGYETTLSFRTPAAMSYSESTNERYMPKLASQLQLRFLPLATGIGRKTKGSHQNKQLSLKPFSFALASNAPPVTATRSEEIGSILIRKELLQVQ</sequence>
<gene>
    <name evidence="1" type="ORF">PGLA1383_LOCUS17716</name>
    <name evidence="2" type="ORF">PGLA2088_LOCUS22685</name>
</gene>
<dbReference type="EMBL" id="CAJNNV010011039">
    <property type="protein sequence ID" value="CAE8599366.1"/>
    <property type="molecule type" value="Genomic_DNA"/>
</dbReference>
<evidence type="ECO:0000313" key="3">
    <source>
        <dbReference type="Proteomes" id="UP000626109"/>
    </source>
</evidence>
<protein>
    <submittedName>
        <fullName evidence="2">Uncharacterized protein</fullName>
    </submittedName>
</protein>
<dbReference type="Proteomes" id="UP000626109">
    <property type="component" value="Unassembled WGS sequence"/>
</dbReference>
<comment type="caution">
    <text evidence="2">The sequence shown here is derived from an EMBL/GenBank/DDBJ whole genome shotgun (WGS) entry which is preliminary data.</text>
</comment>
<keyword evidence="4" id="KW-1185">Reference proteome</keyword>
<dbReference type="AlphaFoldDB" id="A0A813JRU3"/>
<proteinExistence type="predicted"/>